<dbReference type="Pfam" id="PF00440">
    <property type="entry name" value="TetR_N"/>
    <property type="match status" value="1"/>
</dbReference>
<dbReference type="SUPFAM" id="SSF46689">
    <property type="entry name" value="Homeodomain-like"/>
    <property type="match status" value="1"/>
</dbReference>
<dbReference type="InterPro" id="IPR009057">
    <property type="entry name" value="Homeodomain-like_sf"/>
</dbReference>
<evidence type="ECO:0000256" key="4">
    <source>
        <dbReference type="ARBA" id="ARBA00023163"/>
    </source>
</evidence>
<dbReference type="PANTHER" id="PTHR30055">
    <property type="entry name" value="HTH-TYPE TRANSCRIPTIONAL REGULATOR RUTR"/>
    <property type="match status" value="1"/>
</dbReference>
<evidence type="ECO:0000259" key="6">
    <source>
        <dbReference type="PROSITE" id="PS50977"/>
    </source>
</evidence>
<dbReference type="InterPro" id="IPR001647">
    <property type="entry name" value="HTH_TetR"/>
</dbReference>
<dbReference type="GO" id="GO:0003700">
    <property type="term" value="F:DNA-binding transcription factor activity"/>
    <property type="evidence" value="ECO:0007669"/>
    <property type="project" value="TreeGrafter"/>
</dbReference>
<dbReference type="InterPro" id="IPR039538">
    <property type="entry name" value="BetI_C"/>
</dbReference>
<protein>
    <submittedName>
        <fullName evidence="7">TetR/AcrR family transcriptional regulator</fullName>
    </submittedName>
</protein>
<evidence type="ECO:0000256" key="1">
    <source>
        <dbReference type="ARBA" id="ARBA00022491"/>
    </source>
</evidence>
<dbReference type="SUPFAM" id="SSF48498">
    <property type="entry name" value="Tetracyclin repressor-like, C-terminal domain"/>
    <property type="match status" value="1"/>
</dbReference>
<reference evidence="7 8" key="1">
    <citation type="submission" date="2018-11" db="EMBL/GenBank/DDBJ databases">
        <title>YIM 102482-1 draft genome.</title>
        <authorList>
            <person name="Li G."/>
            <person name="Jiang Y."/>
        </authorList>
    </citation>
    <scope>NUCLEOTIDE SEQUENCE [LARGE SCALE GENOMIC DNA]</scope>
    <source>
        <strain evidence="7 8">YIM 102482-1</strain>
    </source>
</reference>
<comment type="caution">
    <text evidence="7">The sequence shown here is derived from an EMBL/GenBank/DDBJ whole genome shotgun (WGS) entry which is preliminary data.</text>
</comment>
<dbReference type="EMBL" id="RQVS01000002">
    <property type="protein sequence ID" value="RRJ88289.1"/>
    <property type="molecule type" value="Genomic_DNA"/>
</dbReference>
<proteinExistence type="predicted"/>
<dbReference type="PROSITE" id="PS50977">
    <property type="entry name" value="HTH_TETR_2"/>
    <property type="match status" value="1"/>
</dbReference>
<gene>
    <name evidence="7" type="ORF">EG850_02275</name>
</gene>
<evidence type="ECO:0000313" key="7">
    <source>
        <dbReference type="EMBL" id="RRJ88289.1"/>
    </source>
</evidence>
<sequence length="232" mass="25719">MVTALRSSRPRGPRWLRWDNEGTAASVRAGVAKEWCGVPKIVDHDARRAEIVRATWRIIARHGFESATMREIAAEAGYANGALKPYFATKNDLLRATYQFVFEQTNDRASAAHDDESGLDALTRFCREVLPLDATRIDEARVVVAFWGAAENIPAAQDQHITSMGMWREWLIDWLTQIDPSRDQTAAADVLLQFLLGAQITAALNPNRATAEGYEAQLATLLEGLVGVRPSD</sequence>
<dbReference type="AlphaFoldDB" id="A0A3P3W3P7"/>
<keyword evidence="8" id="KW-1185">Reference proteome</keyword>
<dbReference type="InterPro" id="IPR050109">
    <property type="entry name" value="HTH-type_TetR-like_transc_reg"/>
</dbReference>
<keyword evidence="2" id="KW-0805">Transcription regulation</keyword>
<dbReference type="PANTHER" id="PTHR30055:SF228">
    <property type="entry name" value="TRANSCRIPTIONAL REGULATOR-RELATED"/>
    <property type="match status" value="1"/>
</dbReference>
<dbReference type="GO" id="GO:0000976">
    <property type="term" value="F:transcription cis-regulatory region binding"/>
    <property type="evidence" value="ECO:0007669"/>
    <property type="project" value="TreeGrafter"/>
</dbReference>
<dbReference type="OrthoDB" id="9816296at2"/>
<keyword evidence="1" id="KW-0678">Repressor</keyword>
<dbReference type="Pfam" id="PF13977">
    <property type="entry name" value="TetR_C_6"/>
    <property type="match status" value="1"/>
</dbReference>
<dbReference type="InterPro" id="IPR036271">
    <property type="entry name" value="Tet_transcr_reg_TetR-rel_C_sf"/>
</dbReference>
<evidence type="ECO:0000256" key="5">
    <source>
        <dbReference type="PROSITE-ProRule" id="PRU00335"/>
    </source>
</evidence>
<dbReference type="Proteomes" id="UP000274391">
    <property type="component" value="Unassembled WGS sequence"/>
</dbReference>
<keyword evidence="3 5" id="KW-0238">DNA-binding</keyword>
<name>A0A3P3W3P7_9MICO</name>
<feature type="DNA-binding region" description="H-T-H motif" evidence="5">
    <location>
        <begin position="68"/>
        <end position="87"/>
    </location>
</feature>
<evidence type="ECO:0000256" key="2">
    <source>
        <dbReference type="ARBA" id="ARBA00023015"/>
    </source>
</evidence>
<keyword evidence="4" id="KW-0804">Transcription</keyword>
<feature type="domain" description="HTH tetR-type" evidence="6">
    <location>
        <begin position="45"/>
        <end position="105"/>
    </location>
</feature>
<accession>A0A3P3W3P7</accession>
<organism evidence="7 8">
    <name type="scientific">Gulosibacter macacae</name>
    <dbReference type="NCBI Taxonomy" id="2488791"/>
    <lineage>
        <taxon>Bacteria</taxon>
        <taxon>Bacillati</taxon>
        <taxon>Actinomycetota</taxon>
        <taxon>Actinomycetes</taxon>
        <taxon>Micrococcales</taxon>
        <taxon>Microbacteriaceae</taxon>
        <taxon>Gulosibacter</taxon>
    </lineage>
</organism>
<evidence type="ECO:0000256" key="3">
    <source>
        <dbReference type="ARBA" id="ARBA00023125"/>
    </source>
</evidence>
<dbReference type="Gene3D" id="1.10.357.10">
    <property type="entry name" value="Tetracycline Repressor, domain 2"/>
    <property type="match status" value="1"/>
</dbReference>
<evidence type="ECO:0000313" key="8">
    <source>
        <dbReference type="Proteomes" id="UP000274391"/>
    </source>
</evidence>